<evidence type="ECO:0000313" key="3">
    <source>
        <dbReference type="Proteomes" id="UP001189429"/>
    </source>
</evidence>
<comment type="caution">
    <text evidence="2">The sequence shown here is derived from an EMBL/GenBank/DDBJ whole genome shotgun (WGS) entry which is preliminary data.</text>
</comment>
<proteinExistence type="predicted"/>
<accession>A0ABN9QRM3</accession>
<dbReference type="EMBL" id="CAUYUJ010004277">
    <property type="protein sequence ID" value="CAK0808890.1"/>
    <property type="molecule type" value="Genomic_DNA"/>
</dbReference>
<gene>
    <name evidence="2" type="ORF">PCOR1329_LOCUS14328</name>
</gene>
<evidence type="ECO:0000256" key="1">
    <source>
        <dbReference type="SAM" id="MobiDB-lite"/>
    </source>
</evidence>
<feature type="compositionally biased region" description="Polar residues" evidence="1">
    <location>
        <begin position="607"/>
        <end position="618"/>
    </location>
</feature>
<evidence type="ECO:0000313" key="2">
    <source>
        <dbReference type="EMBL" id="CAK0808890.1"/>
    </source>
</evidence>
<feature type="region of interest" description="Disordered" evidence="1">
    <location>
        <begin position="733"/>
        <end position="767"/>
    </location>
</feature>
<protein>
    <submittedName>
        <fullName evidence="2">Uncharacterized protein</fullName>
    </submittedName>
</protein>
<organism evidence="2 3">
    <name type="scientific">Prorocentrum cordatum</name>
    <dbReference type="NCBI Taxonomy" id="2364126"/>
    <lineage>
        <taxon>Eukaryota</taxon>
        <taxon>Sar</taxon>
        <taxon>Alveolata</taxon>
        <taxon>Dinophyceae</taxon>
        <taxon>Prorocentrales</taxon>
        <taxon>Prorocentraceae</taxon>
        <taxon>Prorocentrum</taxon>
    </lineage>
</organism>
<dbReference type="Proteomes" id="UP001189429">
    <property type="component" value="Unassembled WGS sequence"/>
</dbReference>
<sequence>MSYEIHSVRADATNSAAASLNMKVHVCCTTSVYYAPIMPGDHDIDDDLLQPLQVYSDLQLVPHDNNGLSQVRLVSKQTEGVGMKPIASRQQPHRRHLRALVFTTDKGPDQQGASRLIKGLLADCDWVMIIWQWCVDHLVHRSAELQLKRLDRFRYYSRLATLINVWRATGNGSKIYGAWAELYGTPDAKLHLRRLPPKPLRGRWGTISSTEEFLEFACGGDVGKLLAVFQKVWPAGGPVIDARPIAPGAGVAPADDGEENYTVKMGRWIRDALRSLSDLDFWVHVLVARRTRAPLARLLNWMQQKQLPGDAPKVSRLVNGKLLELAHMYDALLLSPGERAMSWGPVFDMCRDSEQRAVSLRALIVELVLELRADFERRILLPLSGYPCRLLKLIQVPSHIVSIAGPDSRAAVAQDLNNSFNKIGADLSFLEMYNYVPIVIANFKKGGNADADAAEADDEEDDEDGDNGTGAGSTYIAEWTAFVEKHHSDVFSKYNYFVQARRAFTKLRSPAASGLWAKYETYCNEHCVFSEKNLDHNLVLACNDVITTKLKRYISEPDMHDYVLSVLAMAIPTNDSVPWILTNRASLNKLKNLLVSMKESKVFQLSMAPTPSEQQLQNPPAKKRKTAKRKAAPKRQPEVLAAQNSDGKSVVFLEDVRNAISYTLQGVSDDMIQRDLVWALQGKAVSFGLVGHVDMEKEKDGSSGAAAATVKVSSWNTLRKMIKKKLVKAHALADRDHVQKDPDAAVDSASTQPASDSLEHQQLDDAPMPVGLGPVAAVKRMLVVDDKLAHRLKAFASAVSAPNQGPIAIKRTHKGLATACGLLWNGIATLMSEASFGGDVDVVAAVVELIDSSVMKSAIEREFVEVAALIYTARSQEHVADLALAAEVGGRAMRLPRHR</sequence>
<feature type="compositionally biased region" description="Basic and acidic residues" evidence="1">
    <location>
        <begin position="733"/>
        <end position="743"/>
    </location>
</feature>
<feature type="region of interest" description="Disordered" evidence="1">
    <location>
        <begin position="451"/>
        <end position="470"/>
    </location>
</feature>
<feature type="region of interest" description="Disordered" evidence="1">
    <location>
        <begin position="607"/>
        <end position="640"/>
    </location>
</feature>
<reference evidence="2" key="1">
    <citation type="submission" date="2023-10" db="EMBL/GenBank/DDBJ databases">
        <authorList>
            <person name="Chen Y."/>
            <person name="Shah S."/>
            <person name="Dougan E. K."/>
            <person name="Thang M."/>
            <person name="Chan C."/>
        </authorList>
    </citation>
    <scope>NUCLEOTIDE SEQUENCE [LARGE SCALE GENOMIC DNA]</scope>
</reference>
<name>A0ABN9QRM3_9DINO</name>
<feature type="compositionally biased region" description="Acidic residues" evidence="1">
    <location>
        <begin position="452"/>
        <end position="466"/>
    </location>
</feature>
<keyword evidence="3" id="KW-1185">Reference proteome</keyword>
<feature type="compositionally biased region" description="Basic residues" evidence="1">
    <location>
        <begin position="621"/>
        <end position="633"/>
    </location>
</feature>